<evidence type="ECO:0000313" key="7">
    <source>
        <dbReference type="Proteomes" id="UP000298424"/>
    </source>
</evidence>
<comment type="caution">
    <text evidence="6">The sequence shown here is derived from an EMBL/GenBank/DDBJ whole genome shotgun (WGS) entry which is preliminary data.</text>
</comment>
<evidence type="ECO:0000256" key="1">
    <source>
        <dbReference type="ARBA" id="ARBA00004196"/>
    </source>
</evidence>
<name>A0A4R8ZHE9_9MICO</name>
<reference evidence="6 7" key="1">
    <citation type="submission" date="2019-03" db="EMBL/GenBank/DDBJ databases">
        <title>Genomics of glacier-inhabiting Cryobacterium strains.</title>
        <authorList>
            <person name="Liu Q."/>
            <person name="Xin Y.-H."/>
        </authorList>
    </citation>
    <scope>NUCLEOTIDE SEQUENCE [LARGE SCALE GENOMIC DNA]</scope>
    <source>
        <strain evidence="6 7">TMT1-1</strain>
    </source>
</reference>
<dbReference type="PANTHER" id="PTHR46847:SF2">
    <property type="entry name" value="ABC TRANSPORTER SUGAR-BINDING PROTEIN"/>
    <property type="match status" value="1"/>
</dbReference>
<accession>A0A4R8ZHE9</accession>
<dbReference type="SUPFAM" id="SSF53822">
    <property type="entry name" value="Periplasmic binding protein-like I"/>
    <property type="match status" value="1"/>
</dbReference>
<keyword evidence="7" id="KW-1185">Reference proteome</keyword>
<dbReference type="OrthoDB" id="9813037at2"/>
<feature type="signal peptide" evidence="4">
    <location>
        <begin position="1"/>
        <end position="16"/>
    </location>
</feature>
<dbReference type="InterPro" id="IPR025997">
    <property type="entry name" value="SBP_2_dom"/>
</dbReference>
<gene>
    <name evidence="6" type="ORF">E3T27_04610</name>
</gene>
<dbReference type="AlphaFoldDB" id="A0A4R8ZHE9"/>
<comment type="similarity">
    <text evidence="2">Belongs to the bacterial solute-binding protein 2 family.</text>
</comment>
<dbReference type="GO" id="GO:0030313">
    <property type="term" value="C:cell envelope"/>
    <property type="evidence" value="ECO:0007669"/>
    <property type="project" value="UniProtKB-SubCell"/>
</dbReference>
<sequence>MKILKTFAMTGTLAIAAFSLTGCTNEIVTSDSGASSTEVTSVGLMVQDLGNPFFASMNNGVKAAAEALGATYTAQDGRQDLAVQNDQIDAFIQQGIDVLLINAVDSEGIGPAVQRAKDAGITVVAVDVGAKNADATVTTDNVEAGRLSCESLIEQIGGAGEILIVDGTPTTSIQDRMAGCEEALAAHPDVTVVGTQNGDNGRERALTLTTDMLTAHPDVVGIFGVNDPTALGATLAAQQAGKSDIVITGVDGSPEAVKEMSSTSSMFKATSAQDPNLLGATALEMAVQLRAGDTLDSDTILVPSSIVNSENVATYEGWV</sequence>
<dbReference type="Proteomes" id="UP000298424">
    <property type="component" value="Unassembled WGS sequence"/>
</dbReference>
<dbReference type="Pfam" id="PF13407">
    <property type="entry name" value="Peripla_BP_4"/>
    <property type="match status" value="1"/>
</dbReference>
<evidence type="ECO:0000256" key="2">
    <source>
        <dbReference type="ARBA" id="ARBA00007639"/>
    </source>
</evidence>
<evidence type="ECO:0000256" key="3">
    <source>
        <dbReference type="ARBA" id="ARBA00022729"/>
    </source>
</evidence>
<proteinExistence type="inferred from homology"/>
<dbReference type="CDD" id="cd06321">
    <property type="entry name" value="PBP1_ABC_sugar_binding-like"/>
    <property type="match status" value="1"/>
</dbReference>
<evidence type="ECO:0000313" key="6">
    <source>
        <dbReference type="EMBL" id="TFD27749.1"/>
    </source>
</evidence>
<evidence type="ECO:0000259" key="5">
    <source>
        <dbReference type="Pfam" id="PF13407"/>
    </source>
</evidence>
<dbReference type="EMBL" id="SOGT01000005">
    <property type="protein sequence ID" value="TFD27749.1"/>
    <property type="molecule type" value="Genomic_DNA"/>
</dbReference>
<evidence type="ECO:0000256" key="4">
    <source>
        <dbReference type="SAM" id="SignalP"/>
    </source>
</evidence>
<keyword evidence="3 4" id="KW-0732">Signal</keyword>
<dbReference type="InterPro" id="IPR028082">
    <property type="entry name" value="Peripla_BP_I"/>
</dbReference>
<dbReference type="PROSITE" id="PS51257">
    <property type="entry name" value="PROKAR_LIPOPROTEIN"/>
    <property type="match status" value="1"/>
</dbReference>
<dbReference type="GO" id="GO:0030246">
    <property type="term" value="F:carbohydrate binding"/>
    <property type="evidence" value="ECO:0007669"/>
    <property type="project" value="UniProtKB-ARBA"/>
</dbReference>
<organism evidence="6 7">
    <name type="scientific">Cryobacterium lyxosi</name>
    <dbReference type="NCBI Taxonomy" id="1259228"/>
    <lineage>
        <taxon>Bacteria</taxon>
        <taxon>Bacillati</taxon>
        <taxon>Actinomycetota</taxon>
        <taxon>Actinomycetes</taxon>
        <taxon>Micrococcales</taxon>
        <taxon>Microbacteriaceae</taxon>
        <taxon>Cryobacterium</taxon>
    </lineage>
</organism>
<protein>
    <submittedName>
        <fullName evidence="6">LacI family transcriptional regulator</fullName>
    </submittedName>
</protein>
<dbReference type="PANTHER" id="PTHR46847">
    <property type="entry name" value="D-ALLOSE-BINDING PERIPLASMIC PROTEIN-RELATED"/>
    <property type="match status" value="1"/>
</dbReference>
<dbReference type="Gene3D" id="3.40.50.2300">
    <property type="match status" value="2"/>
</dbReference>
<comment type="subcellular location">
    <subcellularLocation>
        <location evidence="1">Cell envelope</location>
    </subcellularLocation>
</comment>
<feature type="chain" id="PRO_5039450846" evidence="4">
    <location>
        <begin position="17"/>
        <end position="319"/>
    </location>
</feature>
<feature type="domain" description="Periplasmic binding protein" evidence="5">
    <location>
        <begin position="42"/>
        <end position="292"/>
    </location>
</feature>
<dbReference type="RefSeq" id="WP_134571734.1">
    <property type="nucleotide sequence ID" value="NZ_SOGT01000005.1"/>
</dbReference>